<name>A0ABR2L3B6_9EUKA</name>
<keyword evidence="2" id="KW-1185">Reference proteome</keyword>
<reference evidence="1 2" key="1">
    <citation type="submission" date="2024-04" db="EMBL/GenBank/DDBJ databases">
        <title>Tritrichomonas musculus Genome.</title>
        <authorList>
            <person name="Alves-Ferreira E."/>
            <person name="Grigg M."/>
            <person name="Lorenzi H."/>
            <person name="Galac M."/>
        </authorList>
    </citation>
    <scope>NUCLEOTIDE SEQUENCE [LARGE SCALE GENOMIC DNA]</scope>
    <source>
        <strain evidence="1 2">EAF2021</strain>
    </source>
</reference>
<sequence length="285" mass="33508">MQRMKKFMIILRNLVLNLHQKMINISLSTNHMISINYYNSFSASKVVNRIDENCPTITYYFNQISSLDNIYNYLKEVFSTEIKPFKLHFQLSGVFESPKYDFENDVELYEYEAKKIIWKNYRESIPTLIQLPQDIEIVKLYIESVLHSYETTQSNTKLTIVGSIAFTLSRMIKITGKINGLPDVFTQSRSIIVDNVDDNLCWYRAVSNCLNPKLISATEKRRTQLAKQMLLKKYGIEYSNHMTNDEREKSNKILNEFNGLDVYEMKSEAEELKLNINIYDYIESI</sequence>
<gene>
    <name evidence="1" type="ORF">M9Y10_000097</name>
</gene>
<evidence type="ECO:0000313" key="2">
    <source>
        <dbReference type="Proteomes" id="UP001470230"/>
    </source>
</evidence>
<dbReference type="Proteomes" id="UP001470230">
    <property type="component" value="Unassembled WGS sequence"/>
</dbReference>
<protein>
    <submittedName>
        <fullName evidence="1">Uncharacterized protein</fullName>
    </submittedName>
</protein>
<organism evidence="1 2">
    <name type="scientific">Tritrichomonas musculus</name>
    <dbReference type="NCBI Taxonomy" id="1915356"/>
    <lineage>
        <taxon>Eukaryota</taxon>
        <taxon>Metamonada</taxon>
        <taxon>Parabasalia</taxon>
        <taxon>Tritrichomonadida</taxon>
        <taxon>Tritrichomonadidae</taxon>
        <taxon>Tritrichomonas</taxon>
    </lineage>
</organism>
<dbReference type="EMBL" id="JAPFFF010000001">
    <property type="protein sequence ID" value="KAK8897869.1"/>
    <property type="molecule type" value="Genomic_DNA"/>
</dbReference>
<evidence type="ECO:0000313" key="1">
    <source>
        <dbReference type="EMBL" id="KAK8897869.1"/>
    </source>
</evidence>
<accession>A0ABR2L3B6</accession>
<proteinExistence type="predicted"/>
<comment type="caution">
    <text evidence="1">The sequence shown here is derived from an EMBL/GenBank/DDBJ whole genome shotgun (WGS) entry which is preliminary data.</text>
</comment>